<name>F4WBA9_ACREC</name>
<keyword evidence="1" id="KW-0175">Coiled coil</keyword>
<dbReference type="InParanoid" id="F4WBA9"/>
<dbReference type="EMBL" id="GL888060">
    <property type="protein sequence ID" value="EGI68530.1"/>
    <property type="molecule type" value="Genomic_DNA"/>
</dbReference>
<evidence type="ECO:0000313" key="4">
    <source>
        <dbReference type="Proteomes" id="UP000007755"/>
    </source>
</evidence>
<dbReference type="AlphaFoldDB" id="F4WBA9"/>
<evidence type="ECO:0000256" key="2">
    <source>
        <dbReference type="SAM" id="MobiDB-lite"/>
    </source>
</evidence>
<accession>F4WBA9</accession>
<feature type="compositionally biased region" description="Basic and acidic residues" evidence="2">
    <location>
        <begin position="213"/>
        <end position="224"/>
    </location>
</feature>
<evidence type="ECO:0000313" key="3">
    <source>
        <dbReference type="EMBL" id="EGI68530.1"/>
    </source>
</evidence>
<keyword evidence="4" id="KW-1185">Reference proteome</keyword>
<dbReference type="Proteomes" id="UP000007755">
    <property type="component" value="Unassembled WGS sequence"/>
</dbReference>
<evidence type="ECO:0000256" key="1">
    <source>
        <dbReference type="SAM" id="Coils"/>
    </source>
</evidence>
<proteinExistence type="predicted"/>
<protein>
    <submittedName>
        <fullName evidence="3">Uncharacterized protein</fullName>
    </submittedName>
</protein>
<feature type="region of interest" description="Disordered" evidence="2">
    <location>
        <begin position="211"/>
        <end position="231"/>
    </location>
</feature>
<organism evidence="4">
    <name type="scientific">Acromyrmex echinatior</name>
    <name type="common">Panamanian leafcutter ant</name>
    <name type="synonym">Acromyrmex octospinosus echinatior</name>
    <dbReference type="NCBI Taxonomy" id="103372"/>
    <lineage>
        <taxon>Eukaryota</taxon>
        <taxon>Metazoa</taxon>
        <taxon>Ecdysozoa</taxon>
        <taxon>Arthropoda</taxon>
        <taxon>Hexapoda</taxon>
        <taxon>Insecta</taxon>
        <taxon>Pterygota</taxon>
        <taxon>Neoptera</taxon>
        <taxon>Endopterygota</taxon>
        <taxon>Hymenoptera</taxon>
        <taxon>Apocrita</taxon>
        <taxon>Aculeata</taxon>
        <taxon>Formicoidea</taxon>
        <taxon>Formicidae</taxon>
        <taxon>Myrmicinae</taxon>
        <taxon>Acromyrmex</taxon>
    </lineage>
</organism>
<sequence>MSNEIQRGIPDLHQQIYKTVTEEMLKTNEIQRGVIDMRQRINNTVTKETLEKSLKTTGRDTIVHALQDMQKDMSNDLKKVRDNVEEVLKGVNALSTRVSDEIHRGVTDLHQRMNNIVTKETLEKNAILAFQKVSDESQRLNRNVTDLRQQANDTKDTLTSNRTSSYCTHSRKKISIDCNWLQILKHWYQCHTPFSRNYHFGRLSRKLALTQTQREKSGKRKTEMGVESYDI</sequence>
<reference evidence="3" key="1">
    <citation type="submission" date="2011-02" db="EMBL/GenBank/DDBJ databases">
        <title>The genome of the leaf-cutting ant Acromyrmex echinatior suggests key adaptations to social evolution and fungus farming.</title>
        <authorList>
            <person name="Nygaard S."/>
            <person name="Zhang G."/>
        </authorList>
    </citation>
    <scope>NUCLEOTIDE SEQUENCE</scope>
</reference>
<gene>
    <name evidence="3" type="ORF">G5I_02817</name>
</gene>
<feature type="coiled-coil region" evidence="1">
    <location>
        <begin position="130"/>
        <end position="157"/>
    </location>
</feature>